<dbReference type="Gene3D" id="1.20.1070.10">
    <property type="entry name" value="Rhodopsin 7-helix transmembrane proteins"/>
    <property type="match status" value="1"/>
</dbReference>
<keyword evidence="2" id="KW-1003">Cell membrane</keyword>
<dbReference type="CDD" id="cd00637">
    <property type="entry name" value="7tm_classA_rhodopsin-like"/>
    <property type="match status" value="1"/>
</dbReference>
<keyword evidence="7" id="KW-0675">Receptor</keyword>
<dbReference type="STRING" id="46731.A0A3M6UB30"/>
<feature type="domain" description="G-protein coupled receptors family 1 profile" evidence="10">
    <location>
        <begin position="41"/>
        <end position="299"/>
    </location>
</feature>
<feature type="transmembrane region" description="Helical" evidence="9">
    <location>
        <begin position="140"/>
        <end position="164"/>
    </location>
</feature>
<dbReference type="InterPro" id="IPR000276">
    <property type="entry name" value="GPCR_Rhodpsn"/>
</dbReference>
<dbReference type="GO" id="GO:0004930">
    <property type="term" value="F:G protein-coupled receptor activity"/>
    <property type="evidence" value="ECO:0007669"/>
    <property type="project" value="UniProtKB-KW"/>
</dbReference>
<organism evidence="11 12">
    <name type="scientific">Pocillopora damicornis</name>
    <name type="common">Cauliflower coral</name>
    <name type="synonym">Millepora damicornis</name>
    <dbReference type="NCBI Taxonomy" id="46731"/>
    <lineage>
        <taxon>Eukaryota</taxon>
        <taxon>Metazoa</taxon>
        <taxon>Cnidaria</taxon>
        <taxon>Anthozoa</taxon>
        <taxon>Hexacorallia</taxon>
        <taxon>Scleractinia</taxon>
        <taxon>Astrocoeniina</taxon>
        <taxon>Pocilloporidae</taxon>
        <taxon>Pocillopora</taxon>
    </lineage>
</organism>
<dbReference type="Proteomes" id="UP000275408">
    <property type="component" value="Unassembled WGS sequence"/>
</dbReference>
<proteinExistence type="predicted"/>
<gene>
    <name evidence="11" type="ORF">pdam_00003206</name>
</gene>
<dbReference type="PROSITE" id="PS50262">
    <property type="entry name" value="G_PROTEIN_RECEP_F1_2"/>
    <property type="match status" value="1"/>
</dbReference>
<comment type="subcellular location">
    <subcellularLocation>
        <location evidence="1">Cell membrane</location>
        <topology evidence="1">Multi-pass membrane protein</topology>
    </subcellularLocation>
</comment>
<evidence type="ECO:0000256" key="9">
    <source>
        <dbReference type="SAM" id="Phobius"/>
    </source>
</evidence>
<keyword evidence="8" id="KW-0807">Transducer</keyword>
<feature type="transmembrane region" description="Helical" evidence="9">
    <location>
        <begin position="283"/>
        <end position="301"/>
    </location>
</feature>
<keyword evidence="5" id="KW-0297">G-protein coupled receptor</keyword>
<dbReference type="InterPro" id="IPR017452">
    <property type="entry name" value="GPCR_Rhodpsn_7TM"/>
</dbReference>
<feature type="transmembrane region" description="Helical" evidence="9">
    <location>
        <begin position="102"/>
        <end position="120"/>
    </location>
</feature>
<feature type="transmembrane region" description="Helical" evidence="9">
    <location>
        <begin position="62"/>
        <end position="82"/>
    </location>
</feature>
<evidence type="ECO:0000256" key="2">
    <source>
        <dbReference type="ARBA" id="ARBA00022475"/>
    </source>
</evidence>
<keyword evidence="3 9" id="KW-0812">Transmembrane</keyword>
<evidence type="ECO:0000256" key="1">
    <source>
        <dbReference type="ARBA" id="ARBA00004651"/>
    </source>
</evidence>
<keyword evidence="12" id="KW-1185">Reference proteome</keyword>
<dbReference type="SUPFAM" id="SSF81321">
    <property type="entry name" value="Family A G protein-coupled receptor-like"/>
    <property type="match status" value="1"/>
</dbReference>
<evidence type="ECO:0000313" key="11">
    <source>
        <dbReference type="EMBL" id="RMX50776.1"/>
    </source>
</evidence>
<evidence type="ECO:0000256" key="4">
    <source>
        <dbReference type="ARBA" id="ARBA00022989"/>
    </source>
</evidence>
<dbReference type="PANTHER" id="PTHR22752">
    <property type="entry name" value="G PROTEIN-COUPLED RECEPTOR"/>
    <property type="match status" value="1"/>
</dbReference>
<keyword evidence="4 9" id="KW-1133">Transmembrane helix</keyword>
<dbReference type="AlphaFoldDB" id="A0A3M6UB30"/>
<dbReference type="EMBL" id="RCHS01001895">
    <property type="protein sequence ID" value="RMX50776.1"/>
    <property type="molecule type" value="Genomic_DNA"/>
</dbReference>
<feature type="transmembrane region" description="Helical" evidence="9">
    <location>
        <begin position="184"/>
        <end position="213"/>
    </location>
</feature>
<evidence type="ECO:0000256" key="7">
    <source>
        <dbReference type="ARBA" id="ARBA00023170"/>
    </source>
</evidence>
<dbReference type="OMA" id="ERTHCEH"/>
<sequence length="551" mass="61813">MADLNFSQLQNSSISNGEEPDTEYLVLAPVLGLIMLLAISGNMTLIITICRTRKLRTCTNMFILNQACADLGVALFCMPFSIITCYTRDWIFGDSICHLNGFVNILFEASSLFTLTSISIEKYFSIVKPMRVVITKKVTVTIVAMTWFTALGLATLPLTGFIAFEFKPGSTQCGVQISSNVGQTIYSLVVLGVAFLMPLCIMGFCYINIFLVVRKHNIRRPKMSYSRIDRKSFLSTQSQIALTIFMMFIAFILCWSPYFAYMIYMTARQVKSPDAFARSLGLVSYWFAFLNSCINPFLYGLRNPLIRRSLYSMCCNRKFRSSRRRYSLRKANDYRDPPFFGPPLPLVDYDKTSPPYPAFINVVALTEEDIISPNEGIGEPTVDRGTQTGENWKILSFQDLPQTYFVNEASSTTNQVFPLQLQEQGTLFDHTHNVSSSSCSSMCSGCNHVVTNSNEEILCSSMSSVKDSGLCSECACLSDYESSTSRSCSQCKQDDLESNSCPSILNHTKEFQSHSVLHQVDQAGNNMENSLHSAVGKTRMSFKIGWMESHL</sequence>
<feature type="transmembrane region" description="Helical" evidence="9">
    <location>
        <begin position="24"/>
        <end position="50"/>
    </location>
</feature>
<evidence type="ECO:0000256" key="8">
    <source>
        <dbReference type="ARBA" id="ARBA00023224"/>
    </source>
</evidence>
<name>A0A3M6UB30_POCDA</name>
<evidence type="ECO:0000256" key="3">
    <source>
        <dbReference type="ARBA" id="ARBA00022692"/>
    </source>
</evidence>
<dbReference type="Pfam" id="PF00001">
    <property type="entry name" value="7tm_1"/>
    <property type="match status" value="1"/>
</dbReference>
<dbReference type="PRINTS" id="PR00237">
    <property type="entry name" value="GPCRRHODOPSN"/>
</dbReference>
<dbReference type="GO" id="GO:0005886">
    <property type="term" value="C:plasma membrane"/>
    <property type="evidence" value="ECO:0007669"/>
    <property type="project" value="UniProtKB-SubCell"/>
</dbReference>
<evidence type="ECO:0000259" key="10">
    <source>
        <dbReference type="PROSITE" id="PS50262"/>
    </source>
</evidence>
<evidence type="ECO:0000256" key="6">
    <source>
        <dbReference type="ARBA" id="ARBA00023136"/>
    </source>
</evidence>
<reference evidence="11 12" key="1">
    <citation type="journal article" date="2018" name="Sci. Rep.">
        <title>Comparative analysis of the Pocillopora damicornis genome highlights role of immune system in coral evolution.</title>
        <authorList>
            <person name="Cunning R."/>
            <person name="Bay R.A."/>
            <person name="Gillette P."/>
            <person name="Baker A.C."/>
            <person name="Traylor-Knowles N."/>
        </authorList>
    </citation>
    <scope>NUCLEOTIDE SEQUENCE [LARGE SCALE GENOMIC DNA]</scope>
    <source>
        <strain evidence="11">RSMAS</strain>
        <tissue evidence="11">Whole animal</tissue>
    </source>
</reference>
<accession>A0A3M6UB30</accession>
<feature type="transmembrane region" description="Helical" evidence="9">
    <location>
        <begin position="240"/>
        <end position="263"/>
    </location>
</feature>
<protein>
    <recommendedName>
        <fullName evidence="10">G-protein coupled receptors family 1 profile domain-containing protein</fullName>
    </recommendedName>
</protein>
<keyword evidence="6 9" id="KW-0472">Membrane</keyword>
<evidence type="ECO:0000313" key="12">
    <source>
        <dbReference type="Proteomes" id="UP000275408"/>
    </source>
</evidence>
<evidence type="ECO:0000256" key="5">
    <source>
        <dbReference type="ARBA" id="ARBA00023040"/>
    </source>
</evidence>
<comment type="caution">
    <text evidence="11">The sequence shown here is derived from an EMBL/GenBank/DDBJ whole genome shotgun (WGS) entry which is preliminary data.</text>
</comment>
<dbReference type="OrthoDB" id="10034726at2759"/>